<protein>
    <submittedName>
        <fullName evidence="2">Uncharacterized protein</fullName>
    </submittedName>
</protein>
<evidence type="ECO:0000313" key="3">
    <source>
        <dbReference type="Proteomes" id="UP001159363"/>
    </source>
</evidence>
<comment type="caution">
    <text evidence="2">The sequence shown here is derived from an EMBL/GenBank/DDBJ whole genome shotgun (WGS) entry which is preliminary data.</text>
</comment>
<feature type="region of interest" description="Disordered" evidence="1">
    <location>
        <begin position="1"/>
        <end position="48"/>
    </location>
</feature>
<dbReference type="EMBL" id="JARBHB010000006">
    <property type="protein sequence ID" value="KAJ8880898.1"/>
    <property type="molecule type" value="Genomic_DNA"/>
</dbReference>
<organism evidence="2 3">
    <name type="scientific">Dryococelus australis</name>
    <dbReference type="NCBI Taxonomy" id="614101"/>
    <lineage>
        <taxon>Eukaryota</taxon>
        <taxon>Metazoa</taxon>
        <taxon>Ecdysozoa</taxon>
        <taxon>Arthropoda</taxon>
        <taxon>Hexapoda</taxon>
        <taxon>Insecta</taxon>
        <taxon>Pterygota</taxon>
        <taxon>Neoptera</taxon>
        <taxon>Polyneoptera</taxon>
        <taxon>Phasmatodea</taxon>
        <taxon>Verophasmatodea</taxon>
        <taxon>Anareolatae</taxon>
        <taxon>Phasmatidae</taxon>
        <taxon>Eurycanthinae</taxon>
        <taxon>Dryococelus</taxon>
    </lineage>
</organism>
<dbReference type="Proteomes" id="UP001159363">
    <property type="component" value="Chromosome 5"/>
</dbReference>
<accession>A0ABQ9H9X3</accession>
<proteinExistence type="predicted"/>
<gene>
    <name evidence="2" type="ORF">PR048_017371</name>
</gene>
<evidence type="ECO:0000256" key="1">
    <source>
        <dbReference type="SAM" id="MobiDB-lite"/>
    </source>
</evidence>
<name>A0ABQ9H9X3_9NEOP</name>
<evidence type="ECO:0000313" key="2">
    <source>
        <dbReference type="EMBL" id="KAJ8880898.1"/>
    </source>
</evidence>
<feature type="compositionally biased region" description="Basic residues" evidence="1">
    <location>
        <begin position="1"/>
        <end position="19"/>
    </location>
</feature>
<reference evidence="2 3" key="1">
    <citation type="submission" date="2023-02" db="EMBL/GenBank/DDBJ databases">
        <title>LHISI_Scaffold_Assembly.</title>
        <authorList>
            <person name="Stuart O.P."/>
            <person name="Cleave R."/>
            <person name="Magrath M.J.L."/>
            <person name="Mikheyev A.S."/>
        </authorList>
    </citation>
    <scope>NUCLEOTIDE SEQUENCE [LARGE SCALE GENOMIC DNA]</scope>
    <source>
        <strain evidence="2">Daus_M_001</strain>
        <tissue evidence="2">Leg muscle</tissue>
    </source>
</reference>
<sequence length="243" mass="26650">MASTLHRPRPHIEPRRRKLPNLQGASVRLCASTSPLPPSRRRSHAPHPTPLQQLKYYLGSRTFLNPLPTPPLPGPPTGRNSESSALASEWALSITPLGAVMAERLACSHPIKANRVQSPAGSPALESCRTMPLVGGFFSGISRSPAPSFRRCSIFISNTLIGSQKLAVKSRPNLLTHCDNVAALEPFLRPPELTSQNHGILDGRDGSRSHVLTKASPVCYTSITPFDPLYKDENDWYYHNICH</sequence>
<keyword evidence="3" id="KW-1185">Reference proteome</keyword>